<keyword evidence="6" id="KW-0648">Protein biosynthesis</keyword>
<dbReference type="SUPFAM" id="SSF53335">
    <property type="entry name" value="S-adenosyl-L-methionine-dependent methyltransferases"/>
    <property type="match status" value="1"/>
</dbReference>
<dbReference type="InterPro" id="IPR029063">
    <property type="entry name" value="SAM-dependent_MTases_sf"/>
</dbReference>
<evidence type="ECO:0000256" key="1">
    <source>
        <dbReference type="ARBA" id="ARBA00004328"/>
    </source>
</evidence>
<protein>
    <recommendedName>
        <fullName evidence="3">Cap-specific mRNA (nucleoside-2'-O-)-methyltransferase</fullName>
        <ecNumber evidence="2">2.1.1.57</ecNumber>
    </recommendedName>
</protein>
<dbReference type="GO" id="GO:0004483">
    <property type="term" value="F:methyltransferase cap1 activity"/>
    <property type="evidence" value="ECO:0007669"/>
    <property type="project" value="UniProtKB-EC"/>
</dbReference>
<dbReference type="Pfam" id="PF01358">
    <property type="entry name" value="PARP_regulatory"/>
    <property type="match status" value="1"/>
</dbReference>
<dbReference type="CDD" id="cd20760">
    <property type="entry name" value="capping_2-OMTase_Mimiviridae"/>
    <property type="match status" value="1"/>
</dbReference>
<evidence type="ECO:0000256" key="4">
    <source>
        <dbReference type="ARBA" id="ARBA00022768"/>
    </source>
</evidence>
<dbReference type="Gene3D" id="3.40.50.150">
    <property type="entry name" value="Vaccinia Virus protein VP39"/>
    <property type="match status" value="1"/>
</dbReference>
<reference evidence="9" key="1">
    <citation type="journal article" date="2019" name="MBio">
        <title>Virus Genomes from Deep Sea Sediments Expand the Ocean Megavirome and Support Independent Origins of Viral Gigantism.</title>
        <authorList>
            <person name="Backstrom D."/>
            <person name="Yutin N."/>
            <person name="Jorgensen S.L."/>
            <person name="Dharamshi J."/>
            <person name="Homa F."/>
            <person name="Zaremba-Niedwiedzka K."/>
            <person name="Spang A."/>
            <person name="Wolf Y.I."/>
            <person name="Koonin E.V."/>
            <person name="Ettema T.J."/>
        </authorList>
    </citation>
    <scope>NUCLEOTIDE SEQUENCE</scope>
</reference>
<comment type="function">
    <text evidence="7">Displays methyltransferase, positive regulation of the poly(A) polymerase and transcription elongation activities. Involved in the modification of both mRNA ends and in intermediate and late gene positive transcription elongation. At the mRNAs 5' end, methylates the ribose 2' OH group of the first transcribed nucleotide, thereby producing a 2'-O-methylpurine cap. At the 3' end, functions as a processivity factor which stimulates the activity of the viral poly(A) polymerase OPG063 that creates mRNA's poly(A) tail. In the presence of OPG102, OPG063 does not dissociate from the RNA allowing tail elongation to around 250 adenylates.</text>
</comment>
<evidence type="ECO:0000256" key="5">
    <source>
        <dbReference type="ARBA" id="ARBA00022844"/>
    </source>
</evidence>
<dbReference type="InterPro" id="IPR000176">
    <property type="entry name" value="mRNA_MeTrfase-like"/>
</dbReference>
<dbReference type="InterPro" id="IPR025804">
    <property type="entry name" value="Pox/kineto_cap_MeTfrase"/>
</dbReference>
<comment type="subunit">
    <text evidence="8">Interacts with poly(A) polymerase catalytic subunit OPG063. Interacts with OPG109 and OPG123; these interactions might help linking transcription to capping and polyadenylation.</text>
</comment>
<dbReference type="EC" id="2.1.1.57" evidence="2"/>
<dbReference type="GO" id="GO:0006370">
    <property type="term" value="P:7-methylguanosine mRNA capping"/>
    <property type="evidence" value="ECO:0007669"/>
    <property type="project" value="InterPro"/>
</dbReference>
<accession>A0A481Z5P3</accession>
<evidence type="ECO:0000256" key="3">
    <source>
        <dbReference type="ARBA" id="ARBA00015701"/>
    </source>
</evidence>
<name>A0A481Z5P3_9VIRU</name>
<evidence type="ECO:0000256" key="8">
    <source>
        <dbReference type="ARBA" id="ARBA00046511"/>
    </source>
</evidence>
<gene>
    <name evidence="9" type="ORF">LCPAC202_00610</name>
</gene>
<evidence type="ECO:0000256" key="7">
    <source>
        <dbReference type="ARBA" id="ARBA00034661"/>
    </source>
</evidence>
<organism evidence="9">
    <name type="scientific">Pithovirus LCPAC202</name>
    <dbReference type="NCBI Taxonomy" id="2506592"/>
    <lineage>
        <taxon>Viruses</taxon>
        <taxon>Pithoviruses</taxon>
    </lineage>
</organism>
<keyword evidence="5" id="KW-0946">Virion</keyword>
<evidence type="ECO:0000313" key="9">
    <source>
        <dbReference type="EMBL" id="QBK91087.1"/>
    </source>
</evidence>
<keyword evidence="4" id="KW-0251">Elongation factor</keyword>
<dbReference type="PROSITE" id="PS51612">
    <property type="entry name" value="SAM_MT_2O_PK"/>
    <property type="match status" value="1"/>
</dbReference>
<dbReference type="GO" id="GO:0044423">
    <property type="term" value="C:virion component"/>
    <property type="evidence" value="ECO:0007669"/>
    <property type="project" value="UniProtKB-KW"/>
</dbReference>
<sequence length="605" mass="68086">MSIQSGLGGNPPIRQVPVIRTLPILQSLVGPTPSVLRVPVKQTPSVLQVPVRRTLPTLQSHVGPTPSVLRVPVPVKQTPSALQVPITIKQIPSAVQVPVVIKQIPSAVQVPVPVKQIPSALQVPITIKQIPSALQVPITIKQIPSALSAPVRRTLPVIQSSVKQTLPVLQSLVKQTPRFETIISPQKSPFQRPASLQPISNLQPSQTPSIVTSSQTLGFQTITSPPTQQIQARVNSQTLAPLGSVPGPILSSLSPRSETKHIWNTFRRDDLFLLEHDRQKPYHGRQNEKKTSVHWGQRKLALTTLAMINFFWDPSKIPELTIVYAGAAPGKNLNFVMNHYPHIKWHLYDPHPVGFGIKLVRNPMVTIHDGPVNGFFTDVIANEWKDRNDIFFISDIRTVDINVIKNNAEIEKGIWGDMKMQQKWVTIIKPVVAMLKFRLPWTDIDFSNDIRETAPYLAGIVMKQPWAPQTSTETRLLILRSSMVNGRYLMHDWNIRVYQDKMFHLNSVVRELVRFYNPFHSNDPDRRTEEINPPELTNDWDSLVETTILNDFLTKTGIKIDRLEGTKGLSNLLTLSLKSGRVTKTLNYLRKNPDEAKKYFKAKAI</sequence>
<proteinExistence type="predicted"/>
<dbReference type="EMBL" id="MK500510">
    <property type="protein sequence ID" value="QBK91087.1"/>
    <property type="molecule type" value="Genomic_DNA"/>
</dbReference>
<comment type="subcellular location">
    <subcellularLocation>
        <location evidence="1">Virion</location>
    </subcellularLocation>
</comment>
<evidence type="ECO:0000256" key="6">
    <source>
        <dbReference type="ARBA" id="ARBA00022917"/>
    </source>
</evidence>
<evidence type="ECO:0000256" key="2">
    <source>
        <dbReference type="ARBA" id="ARBA00011923"/>
    </source>
</evidence>